<dbReference type="RefSeq" id="WP_223905983.1">
    <property type="nucleotide sequence ID" value="NZ_AP024238.1"/>
</dbReference>
<dbReference type="NCBIfam" id="TIGR03993">
    <property type="entry name" value="hydrog_HybE"/>
    <property type="match status" value="1"/>
</dbReference>
<dbReference type="Gene3D" id="3.30.1460.40">
    <property type="entry name" value="[NiFe]-hydrogenase assembly chaperone, HybE"/>
    <property type="match status" value="1"/>
</dbReference>
<accession>A0ABN6DCH9</accession>
<dbReference type="InterPro" id="IPR023994">
    <property type="entry name" value="NiFe-hyd_HybE"/>
</dbReference>
<dbReference type="EMBL" id="AP024238">
    <property type="protein sequence ID" value="BCO29712.1"/>
    <property type="molecule type" value="Genomic_DNA"/>
</dbReference>
<dbReference type="InterPro" id="IPR038530">
    <property type="entry name" value="NiFe-hyd_HybE_sf"/>
</dbReference>
<dbReference type="Proteomes" id="UP000824366">
    <property type="component" value="Chromosome"/>
</dbReference>
<sequence length="163" mass="17364">MSVLAHSRILTLEQVFARIATTHMRNVPVQNLALRVQAVGFAPQADSTVLQGVLITPWFMNLVRLPLSATSMLAVGEKARHQVGTEHFEFIGAHEDGLGAFEACSLFSPMFEFTDQAAAVATATEVLKLLRASAPATANTSPTLPNRRGFLFGRGVAASAASS</sequence>
<reference evidence="1 2" key="1">
    <citation type="journal article" date="2021" name="Microbiol. Spectr.">
        <title>A Single Bacterium Capable of Oxidation and Reduction of Iron at Circumneutral pH.</title>
        <authorList>
            <person name="Kato S."/>
            <person name="Ohkuma M."/>
        </authorList>
    </citation>
    <scope>NUCLEOTIDE SEQUENCE [LARGE SCALE GENOMIC DNA]</scope>
    <source>
        <strain evidence="1 2">MIZ03</strain>
    </source>
</reference>
<evidence type="ECO:0000313" key="2">
    <source>
        <dbReference type="Proteomes" id="UP000824366"/>
    </source>
</evidence>
<organism evidence="1 2">
    <name type="scientific">Rhodoferax lithotrophicus</name>
    <dbReference type="NCBI Taxonomy" id="2798804"/>
    <lineage>
        <taxon>Bacteria</taxon>
        <taxon>Pseudomonadati</taxon>
        <taxon>Pseudomonadota</taxon>
        <taxon>Betaproteobacteria</taxon>
        <taxon>Burkholderiales</taxon>
        <taxon>Comamonadaceae</taxon>
        <taxon>Rhodoferax</taxon>
    </lineage>
</organism>
<evidence type="ECO:0000313" key="1">
    <source>
        <dbReference type="EMBL" id="BCO29712.1"/>
    </source>
</evidence>
<name>A0ABN6DCH9_9BURK</name>
<protein>
    <submittedName>
        <fullName evidence="1">Uncharacterized protein</fullName>
    </submittedName>
</protein>
<gene>
    <name evidence="1" type="ORF">MIZ03_4636</name>
</gene>
<keyword evidence="2" id="KW-1185">Reference proteome</keyword>
<dbReference type="Pfam" id="PF11939">
    <property type="entry name" value="NiFe-hyd_HybE"/>
    <property type="match status" value="1"/>
</dbReference>
<proteinExistence type="predicted"/>